<dbReference type="Proteomes" id="UP000572635">
    <property type="component" value="Unassembled WGS sequence"/>
</dbReference>
<dbReference type="AlphaFoldDB" id="A0A7W8VBQ7"/>
<gene>
    <name evidence="1" type="ORF">HDA36_000685</name>
</gene>
<sequence>MSSSADERAAAGPRRTGALPVGVLIAAPLLAVPPAGGTAYFGMFVNVPPPCAPGEAAGACERAMREGYHHPASTAFYALAAPEAAVAVAGWAPPRRARWVPRAAPIALPLLTAGGFWTVNRLFGAG</sequence>
<proteinExistence type="predicted"/>
<accession>A0A7W8VBQ7</accession>
<keyword evidence="2" id="KW-1185">Reference proteome</keyword>
<reference evidence="1 2" key="1">
    <citation type="submission" date="2020-08" db="EMBL/GenBank/DDBJ databases">
        <title>Sequencing the genomes of 1000 actinobacteria strains.</title>
        <authorList>
            <person name="Klenk H.-P."/>
        </authorList>
    </citation>
    <scope>NUCLEOTIDE SEQUENCE [LARGE SCALE GENOMIC DNA]</scope>
    <source>
        <strain evidence="1 2">DSM 44551</strain>
    </source>
</reference>
<name>A0A7W8VBQ7_9ACTN</name>
<protein>
    <submittedName>
        <fullName evidence="1">Uncharacterized protein</fullName>
    </submittedName>
</protein>
<dbReference type="RefSeq" id="WP_184388603.1">
    <property type="nucleotide sequence ID" value="NZ_BAAAJD010000023.1"/>
</dbReference>
<comment type="caution">
    <text evidence="1">The sequence shown here is derived from an EMBL/GenBank/DDBJ whole genome shotgun (WGS) entry which is preliminary data.</text>
</comment>
<evidence type="ECO:0000313" key="2">
    <source>
        <dbReference type="Proteomes" id="UP000572635"/>
    </source>
</evidence>
<dbReference type="EMBL" id="JACHDB010000001">
    <property type="protein sequence ID" value="MBB5430601.1"/>
    <property type="molecule type" value="Genomic_DNA"/>
</dbReference>
<organism evidence="1 2">
    <name type="scientific">Nocardiopsis composta</name>
    <dbReference type="NCBI Taxonomy" id="157465"/>
    <lineage>
        <taxon>Bacteria</taxon>
        <taxon>Bacillati</taxon>
        <taxon>Actinomycetota</taxon>
        <taxon>Actinomycetes</taxon>
        <taxon>Streptosporangiales</taxon>
        <taxon>Nocardiopsidaceae</taxon>
        <taxon>Nocardiopsis</taxon>
    </lineage>
</organism>
<evidence type="ECO:0000313" key="1">
    <source>
        <dbReference type="EMBL" id="MBB5430601.1"/>
    </source>
</evidence>